<name>A0ABU6ZA43_9FABA</name>
<proteinExistence type="predicted"/>
<dbReference type="EMBL" id="JASCZI010271984">
    <property type="protein sequence ID" value="MED6218797.1"/>
    <property type="molecule type" value="Genomic_DNA"/>
</dbReference>
<accession>A0ABU6ZA43</accession>
<dbReference type="Proteomes" id="UP001341840">
    <property type="component" value="Unassembled WGS sequence"/>
</dbReference>
<evidence type="ECO:0000313" key="2">
    <source>
        <dbReference type="Proteomes" id="UP001341840"/>
    </source>
</evidence>
<gene>
    <name evidence="1" type="ORF">PIB30_029985</name>
</gene>
<sequence length="359" mass="40652">MEKWKGGVVIMADDPYSWVSDAIKNQSSLFTSDEAMEMLSEGSWEFPFYVDEYLCPKFPLYWPCEPIQILDVEKRIEFEELVLEFLTSTEVMEEVLSCAELIKWEEDSQSVRGYFGEKVPGLNSTSMKAFLRQRASRKEVSVSEVCKGIGEEGGYTSSRVRHGSDDLSSLWDEDYPFTALAEDYGQSPTDVKLVTEAGALAVSRFMQVMGPRMISMGRTQEKMLLKMFEKKTDVSKMESLLKEKENIVSSLTATIETKEYEGNVLKNCMESLEKQLNEQRGLFESKVARLEVDLKEKIEQGYEMYVQGFERAVSQVRVIAPDVDVSKMDVTKVVVNGVMVDDDIIGQDEESVGESVGKV</sequence>
<evidence type="ECO:0000313" key="1">
    <source>
        <dbReference type="EMBL" id="MED6218797.1"/>
    </source>
</evidence>
<protein>
    <submittedName>
        <fullName evidence="1">Uncharacterized protein</fullName>
    </submittedName>
</protein>
<organism evidence="1 2">
    <name type="scientific">Stylosanthes scabra</name>
    <dbReference type="NCBI Taxonomy" id="79078"/>
    <lineage>
        <taxon>Eukaryota</taxon>
        <taxon>Viridiplantae</taxon>
        <taxon>Streptophyta</taxon>
        <taxon>Embryophyta</taxon>
        <taxon>Tracheophyta</taxon>
        <taxon>Spermatophyta</taxon>
        <taxon>Magnoliopsida</taxon>
        <taxon>eudicotyledons</taxon>
        <taxon>Gunneridae</taxon>
        <taxon>Pentapetalae</taxon>
        <taxon>rosids</taxon>
        <taxon>fabids</taxon>
        <taxon>Fabales</taxon>
        <taxon>Fabaceae</taxon>
        <taxon>Papilionoideae</taxon>
        <taxon>50 kb inversion clade</taxon>
        <taxon>dalbergioids sensu lato</taxon>
        <taxon>Dalbergieae</taxon>
        <taxon>Pterocarpus clade</taxon>
        <taxon>Stylosanthes</taxon>
    </lineage>
</organism>
<comment type="caution">
    <text evidence="1">The sequence shown here is derived from an EMBL/GenBank/DDBJ whole genome shotgun (WGS) entry which is preliminary data.</text>
</comment>
<reference evidence="1 2" key="1">
    <citation type="journal article" date="2023" name="Plants (Basel)">
        <title>Bridging the Gap: Combining Genomics and Transcriptomics Approaches to Understand Stylosanthes scabra, an Orphan Legume from the Brazilian Caatinga.</title>
        <authorList>
            <person name="Ferreira-Neto J.R.C."/>
            <person name="da Silva M.D."/>
            <person name="Binneck E."/>
            <person name="de Melo N.F."/>
            <person name="da Silva R.H."/>
            <person name="de Melo A.L.T.M."/>
            <person name="Pandolfi V."/>
            <person name="Bustamante F.O."/>
            <person name="Brasileiro-Vidal A.C."/>
            <person name="Benko-Iseppon A.M."/>
        </authorList>
    </citation>
    <scope>NUCLEOTIDE SEQUENCE [LARGE SCALE GENOMIC DNA]</scope>
    <source>
        <tissue evidence="1">Leaves</tissue>
    </source>
</reference>
<keyword evidence="2" id="KW-1185">Reference proteome</keyword>